<name>A0ACB7VQA3_DIOAL</name>
<accession>A0ACB7VQA3</accession>
<gene>
    <name evidence="1" type="ORF">IHE45_07G036400</name>
</gene>
<keyword evidence="2" id="KW-1185">Reference proteome</keyword>
<sequence>MVQVDPFLSVSAAHDIGENVRHHIQKNYNQVAEVFIHIDPSYSCCPSVDESKDKKAKEDLRNMVSVKQDADAVVCNVISKLFAEKMSIEHITRHSLKGKTLLMVQVSMPPDMTIRDAMNMARVAEKQILSSASCLSQVSIQLRLGCPITQFYETAVNKEV</sequence>
<organism evidence="1 2">
    <name type="scientific">Dioscorea alata</name>
    <name type="common">Purple yam</name>
    <dbReference type="NCBI Taxonomy" id="55571"/>
    <lineage>
        <taxon>Eukaryota</taxon>
        <taxon>Viridiplantae</taxon>
        <taxon>Streptophyta</taxon>
        <taxon>Embryophyta</taxon>
        <taxon>Tracheophyta</taxon>
        <taxon>Spermatophyta</taxon>
        <taxon>Magnoliopsida</taxon>
        <taxon>Liliopsida</taxon>
        <taxon>Dioscoreales</taxon>
        <taxon>Dioscoreaceae</taxon>
        <taxon>Dioscorea</taxon>
    </lineage>
</organism>
<dbReference type="EMBL" id="CM037017">
    <property type="protein sequence ID" value="KAH7676729.1"/>
    <property type="molecule type" value="Genomic_DNA"/>
</dbReference>
<protein>
    <submittedName>
        <fullName evidence="1">Cation efflux protein cytoplasmic domain-containing protein</fullName>
    </submittedName>
</protein>
<dbReference type="Proteomes" id="UP000827976">
    <property type="component" value="Chromosome 7"/>
</dbReference>
<reference evidence="2" key="1">
    <citation type="journal article" date="2022" name="Nat. Commun.">
        <title>Chromosome evolution and the genetic basis of agronomically important traits in greater yam.</title>
        <authorList>
            <person name="Bredeson J.V."/>
            <person name="Lyons J.B."/>
            <person name="Oniyinde I.O."/>
            <person name="Okereke N.R."/>
            <person name="Kolade O."/>
            <person name="Nnabue I."/>
            <person name="Nwadili C.O."/>
            <person name="Hribova E."/>
            <person name="Parker M."/>
            <person name="Nwogha J."/>
            <person name="Shu S."/>
            <person name="Carlson J."/>
            <person name="Kariba R."/>
            <person name="Muthemba S."/>
            <person name="Knop K."/>
            <person name="Barton G.J."/>
            <person name="Sherwood A.V."/>
            <person name="Lopez-Montes A."/>
            <person name="Asiedu R."/>
            <person name="Jamnadass R."/>
            <person name="Muchugi A."/>
            <person name="Goodstein D."/>
            <person name="Egesi C.N."/>
            <person name="Featherston J."/>
            <person name="Asfaw A."/>
            <person name="Simpson G.G."/>
            <person name="Dolezel J."/>
            <person name="Hendre P.S."/>
            <person name="Van Deynze A."/>
            <person name="Kumar P.L."/>
            <person name="Obidiegwu J.E."/>
            <person name="Bhattacharjee R."/>
            <person name="Rokhsar D.S."/>
        </authorList>
    </citation>
    <scope>NUCLEOTIDE SEQUENCE [LARGE SCALE GENOMIC DNA]</scope>
    <source>
        <strain evidence="2">cv. TDa95/00328</strain>
    </source>
</reference>
<evidence type="ECO:0000313" key="2">
    <source>
        <dbReference type="Proteomes" id="UP000827976"/>
    </source>
</evidence>
<evidence type="ECO:0000313" key="1">
    <source>
        <dbReference type="EMBL" id="KAH7676729.1"/>
    </source>
</evidence>
<comment type="caution">
    <text evidence="1">The sequence shown here is derived from an EMBL/GenBank/DDBJ whole genome shotgun (WGS) entry which is preliminary data.</text>
</comment>
<proteinExistence type="predicted"/>